<protein>
    <submittedName>
        <fullName evidence="2">Uncharacterized protein</fullName>
    </submittedName>
</protein>
<keyword evidence="3" id="KW-1185">Reference proteome</keyword>
<dbReference type="Proteomes" id="UP000823775">
    <property type="component" value="Unassembled WGS sequence"/>
</dbReference>
<name>A0ABS8TMH3_DATST</name>
<feature type="region of interest" description="Disordered" evidence="1">
    <location>
        <begin position="25"/>
        <end position="77"/>
    </location>
</feature>
<evidence type="ECO:0000313" key="2">
    <source>
        <dbReference type="EMBL" id="MCD7472060.1"/>
    </source>
</evidence>
<reference evidence="2 3" key="1">
    <citation type="journal article" date="2021" name="BMC Genomics">
        <title>Datura genome reveals duplications of psychoactive alkaloid biosynthetic genes and high mutation rate following tissue culture.</title>
        <authorList>
            <person name="Rajewski A."/>
            <person name="Carter-House D."/>
            <person name="Stajich J."/>
            <person name="Litt A."/>
        </authorList>
    </citation>
    <scope>NUCLEOTIDE SEQUENCE [LARGE SCALE GENOMIC DNA]</scope>
    <source>
        <strain evidence="2">AR-01</strain>
    </source>
</reference>
<evidence type="ECO:0000313" key="3">
    <source>
        <dbReference type="Proteomes" id="UP000823775"/>
    </source>
</evidence>
<dbReference type="EMBL" id="JACEIK010001768">
    <property type="protein sequence ID" value="MCD7472060.1"/>
    <property type="molecule type" value="Genomic_DNA"/>
</dbReference>
<comment type="caution">
    <text evidence="2">The sequence shown here is derived from an EMBL/GenBank/DDBJ whole genome shotgun (WGS) entry which is preliminary data.</text>
</comment>
<gene>
    <name evidence="2" type="ORF">HAX54_012948</name>
</gene>
<organism evidence="2 3">
    <name type="scientific">Datura stramonium</name>
    <name type="common">Jimsonweed</name>
    <name type="synonym">Common thornapple</name>
    <dbReference type="NCBI Taxonomy" id="4076"/>
    <lineage>
        <taxon>Eukaryota</taxon>
        <taxon>Viridiplantae</taxon>
        <taxon>Streptophyta</taxon>
        <taxon>Embryophyta</taxon>
        <taxon>Tracheophyta</taxon>
        <taxon>Spermatophyta</taxon>
        <taxon>Magnoliopsida</taxon>
        <taxon>eudicotyledons</taxon>
        <taxon>Gunneridae</taxon>
        <taxon>Pentapetalae</taxon>
        <taxon>asterids</taxon>
        <taxon>lamiids</taxon>
        <taxon>Solanales</taxon>
        <taxon>Solanaceae</taxon>
        <taxon>Solanoideae</taxon>
        <taxon>Datureae</taxon>
        <taxon>Datura</taxon>
    </lineage>
</organism>
<sequence length="112" mass="12628">MDRQMSDIPSWRPSPKPRFPCPLFKVDKVDGSPSGNDAHHPDHNLGQNFRQLYLRPTVERTDRQASDGPSPIPSDAQRFRSFRFQDIYPGGSLSVAEIHGVFIKGFPLTLVP</sequence>
<evidence type="ECO:0000256" key="1">
    <source>
        <dbReference type="SAM" id="MobiDB-lite"/>
    </source>
</evidence>
<proteinExistence type="predicted"/>
<accession>A0ABS8TMH3</accession>
<feature type="non-terminal residue" evidence="2">
    <location>
        <position position="112"/>
    </location>
</feature>